<gene>
    <name evidence="3" type="ORF">OESDEN_09607</name>
</gene>
<keyword evidence="4" id="KW-1185">Reference proteome</keyword>
<feature type="compositionally biased region" description="Polar residues" evidence="1">
    <location>
        <begin position="105"/>
        <end position="128"/>
    </location>
</feature>
<reference evidence="3 4" key="1">
    <citation type="submission" date="2014-03" db="EMBL/GenBank/DDBJ databases">
        <title>Draft genome of the hookworm Oesophagostomum dentatum.</title>
        <authorList>
            <person name="Mitreva M."/>
        </authorList>
    </citation>
    <scope>NUCLEOTIDE SEQUENCE [LARGE SCALE GENOMIC DNA]</scope>
    <source>
        <strain evidence="3 4">OD-Hann</strain>
    </source>
</reference>
<evidence type="ECO:0000256" key="1">
    <source>
        <dbReference type="SAM" id="MobiDB-lite"/>
    </source>
</evidence>
<feature type="chain" id="PRO_5002061305" evidence="2">
    <location>
        <begin position="23"/>
        <end position="437"/>
    </location>
</feature>
<accession>A0A0B1SZY0</accession>
<proteinExistence type="predicted"/>
<feature type="region of interest" description="Disordered" evidence="1">
    <location>
        <begin position="72"/>
        <end position="128"/>
    </location>
</feature>
<feature type="signal peptide" evidence="2">
    <location>
        <begin position="1"/>
        <end position="22"/>
    </location>
</feature>
<sequence>MVHLLQLITTLLFLRIMLSSYACSHAKVEAVQPELVPASVKVWNLVGAEANFINNAVKTATNLNCDQTTQHNGTSLTTANPFATTDIPTSTDDEDLELSEDNSTHSFATTPSLDNTSTNNSEEVSTDTTAETFIPTDTSINDTTAIPTSAAMYNTTLAFTDETTDTVEPVSKNATIDTDTSISTNVTTDEAEDEDAFTSATLDTATSISTDATTDDIEDVSTSATTDDAEDAPTNATIDTATSIFTNTTADDVEGISNNATTDDTEDLLTNTTAYTTEPIPNNETIDTATSISTNAAANNGEIFPANATTDNTVDIPTNATLEAANTTEHIPAATEQQTQDVNGTATLANATDTSAHEYTEHCNAAAHFDMERAECVCNNPEMDAKKRNPREFNRNPEVATSKKVMFAILAKVQIQPQLLYLFLMKVEPSKDQDGEQ</sequence>
<feature type="compositionally biased region" description="Acidic residues" evidence="1">
    <location>
        <begin position="91"/>
        <end position="100"/>
    </location>
</feature>
<dbReference type="Proteomes" id="UP000053660">
    <property type="component" value="Unassembled WGS sequence"/>
</dbReference>
<keyword evidence="2" id="KW-0732">Signal</keyword>
<dbReference type="AlphaFoldDB" id="A0A0B1SZY0"/>
<evidence type="ECO:0000313" key="4">
    <source>
        <dbReference type="Proteomes" id="UP000053660"/>
    </source>
</evidence>
<evidence type="ECO:0000313" key="3">
    <source>
        <dbReference type="EMBL" id="KHJ90549.1"/>
    </source>
</evidence>
<dbReference type="EMBL" id="KN552908">
    <property type="protein sequence ID" value="KHJ90549.1"/>
    <property type="molecule type" value="Genomic_DNA"/>
</dbReference>
<organism evidence="3 4">
    <name type="scientific">Oesophagostomum dentatum</name>
    <name type="common">Nodular worm</name>
    <dbReference type="NCBI Taxonomy" id="61180"/>
    <lineage>
        <taxon>Eukaryota</taxon>
        <taxon>Metazoa</taxon>
        <taxon>Ecdysozoa</taxon>
        <taxon>Nematoda</taxon>
        <taxon>Chromadorea</taxon>
        <taxon>Rhabditida</taxon>
        <taxon>Rhabditina</taxon>
        <taxon>Rhabditomorpha</taxon>
        <taxon>Strongyloidea</taxon>
        <taxon>Strongylidae</taxon>
        <taxon>Oesophagostomum</taxon>
    </lineage>
</organism>
<evidence type="ECO:0000256" key="2">
    <source>
        <dbReference type="SAM" id="SignalP"/>
    </source>
</evidence>
<protein>
    <submittedName>
        <fullName evidence="3">Uncharacterized protein</fullName>
    </submittedName>
</protein>
<feature type="compositionally biased region" description="Polar residues" evidence="1">
    <location>
        <begin position="72"/>
        <end position="88"/>
    </location>
</feature>
<feature type="region of interest" description="Disordered" evidence="1">
    <location>
        <begin position="209"/>
        <end position="235"/>
    </location>
</feature>
<name>A0A0B1SZY0_OESDE</name>